<reference evidence="1 2" key="1">
    <citation type="submission" date="2015-07" db="EMBL/GenBank/DDBJ databases">
        <title>The genome of Melipona quadrifasciata.</title>
        <authorList>
            <person name="Pan H."/>
            <person name="Kapheim K."/>
        </authorList>
    </citation>
    <scope>NUCLEOTIDE SEQUENCE [LARGE SCALE GENOMIC DNA]</scope>
    <source>
        <strain evidence="1">0111107301</strain>
        <tissue evidence="1">Whole body</tissue>
    </source>
</reference>
<proteinExistence type="predicted"/>
<name>A0A0M9A4G1_9HYME</name>
<dbReference type="AlphaFoldDB" id="A0A0M9A4G1"/>
<keyword evidence="2" id="KW-1185">Reference proteome</keyword>
<organism evidence="1 2">
    <name type="scientific">Melipona quadrifasciata</name>
    <dbReference type="NCBI Taxonomy" id="166423"/>
    <lineage>
        <taxon>Eukaryota</taxon>
        <taxon>Metazoa</taxon>
        <taxon>Ecdysozoa</taxon>
        <taxon>Arthropoda</taxon>
        <taxon>Hexapoda</taxon>
        <taxon>Insecta</taxon>
        <taxon>Pterygota</taxon>
        <taxon>Neoptera</taxon>
        <taxon>Endopterygota</taxon>
        <taxon>Hymenoptera</taxon>
        <taxon>Apocrita</taxon>
        <taxon>Aculeata</taxon>
        <taxon>Apoidea</taxon>
        <taxon>Anthophila</taxon>
        <taxon>Apidae</taxon>
        <taxon>Melipona</taxon>
    </lineage>
</organism>
<protein>
    <submittedName>
        <fullName evidence="1">Uncharacterized protein</fullName>
    </submittedName>
</protein>
<dbReference type="EMBL" id="KQ435759">
    <property type="protein sequence ID" value="KOX75659.1"/>
    <property type="molecule type" value="Genomic_DNA"/>
</dbReference>
<sequence length="50" mass="5509">MSALSECTSSKTYPYIFICTHSNFVLPHFASGGILKNTPSCRVVDHTAYI</sequence>
<dbReference type="Proteomes" id="UP000053105">
    <property type="component" value="Unassembled WGS sequence"/>
</dbReference>
<evidence type="ECO:0000313" key="1">
    <source>
        <dbReference type="EMBL" id="KOX75659.1"/>
    </source>
</evidence>
<evidence type="ECO:0000313" key="2">
    <source>
        <dbReference type="Proteomes" id="UP000053105"/>
    </source>
</evidence>
<gene>
    <name evidence="1" type="ORF">WN51_11986</name>
</gene>
<accession>A0A0M9A4G1</accession>